<protein>
    <submittedName>
        <fullName evidence="2">Uncharacterized protein</fullName>
    </submittedName>
</protein>
<feature type="region of interest" description="Disordered" evidence="1">
    <location>
        <begin position="1"/>
        <end position="88"/>
    </location>
</feature>
<accession>A0A9D9DPC9</accession>
<gene>
    <name evidence="2" type="ORF">IAC76_03005</name>
</gene>
<evidence type="ECO:0000313" key="3">
    <source>
        <dbReference type="Proteomes" id="UP000823632"/>
    </source>
</evidence>
<evidence type="ECO:0000256" key="1">
    <source>
        <dbReference type="SAM" id="MobiDB-lite"/>
    </source>
</evidence>
<proteinExistence type="predicted"/>
<evidence type="ECO:0000313" key="2">
    <source>
        <dbReference type="EMBL" id="MBO8430335.1"/>
    </source>
</evidence>
<dbReference type="AlphaFoldDB" id="A0A9D9DPC9"/>
<sequence>MTIDVTKSGMMPKTSVPTTTRDRDLARMDELMNKPSLTKAEKGELEALRKQYGDGPERAKAASHSPAPNVFSAQPNNNNPGQGTSIFN</sequence>
<reference evidence="2" key="2">
    <citation type="journal article" date="2021" name="PeerJ">
        <title>Extensive microbial diversity within the chicken gut microbiome revealed by metagenomics and culture.</title>
        <authorList>
            <person name="Gilroy R."/>
            <person name="Ravi A."/>
            <person name="Getino M."/>
            <person name="Pursley I."/>
            <person name="Horton D.L."/>
            <person name="Alikhan N.F."/>
            <person name="Baker D."/>
            <person name="Gharbi K."/>
            <person name="Hall N."/>
            <person name="Watson M."/>
            <person name="Adriaenssens E.M."/>
            <person name="Foster-Nyarko E."/>
            <person name="Jarju S."/>
            <person name="Secka A."/>
            <person name="Antonio M."/>
            <person name="Oren A."/>
            <person name="Chaudhuri R.R."/>
            <person name="La Ragione R."/>
            <person name="Hildebrand F."/>
            <person name="Pallen M.J."/>
        </authorList>
    </citation>
    <scope>NUCLEOTIDE SEQUENCE</scope>
    <source>
        <strain evidence="2">10192</strain>
    </source>
</reference>
<dbReference type="Proteomes" id="UP000823632">
    <property type="component" value="Unassembled WGS sequence"/>
</dbReference>
<feature type="compositionally biased region" description="Basic and acidic residues" evidence="1">
    <location>
        <begin position="39"/>
        <end position="60"/>
    </location>
</feature>
<comment type="caution">
    <text evidence="2">The sequence shown here is derived from an EMBL/GenBank/DDBJ whole genome shotgun (WGS) entry which is preliminary data.</text>
</comment>
<dbReference type="EMBL" id="JADIND010000066">
    <property type="protein sequence ID" value="MBO8430335.1"/>
    <property type="molecule type" value="Genomic_DNA"/>
</dbReference>
<feature type="compositionally biased region" description="Polar residues" evidence="1">
    <location>
        <begin position="71"/>
        <end position="88"/>
    </location>
</feature>
<feature type="compositionally biased region" description="Basic and acidic residues" evidence="1">
    <location>
        <begin position="20"/>
        <end position="32"/>
    </location>
</feature>
<name>A0A9D9DPC9_9BACT</name>
<organism evidence="2 3">
    <name type="scientific">Candidatus Scatousia excrementipullorum</name>
    <dbReference type="NCBI Taxonomy" id="2840936"/>
    <lineage>
        <taxon>Bacteria</taxon>
        <taxon>Candidatus Scatousia</taxon>
    </lineage>
</organism>
<reference evidence="2" key="1">
    <citation type="submission" date="2020-10" db="EMBL/GenBank/DDBJ databases">
        <authorList>
            <person name="Gilroy R."/>
        </authorList>
    </citation>
    <scope>NUCLEOTIDE SEQUENCE</scope>
    <source>
        <strain evidence="2">10192</strain>
    </source>
</reference>